<dbReference type="AlphaFoldDB" id="A0A5E7ZME9"/>
<dbReference type="InterPro" id="IPR006450">
    <property type="entry name" value="Phage_HK97_gp6-like"/>
</dbReference>
<dbReference type="NCBIfam" id="TIGR01560">
    <property type="entry name" value="put_DNA_pack"/>
    <property type="match status" value="1"/>
</dbReference>
<keyword evidence="1" id="KW-1133">Transmembrane helix</keyword>
<dbReference type="Proteomes" id="UP000326857">
    <property type="component" value="Unassembled WGS sequence"/>
</dbReference>
<organism evidence="2 3">
    <name type="scientific">Sphingomonas aurantiaca</name>
    <dbReference type="NCBI Taxonomy" id="185949"/>
    <lineage>
        <taxon>Bacteria</taxon>
        <taxon>Pseudomonadati</taxon>
        <taxon>Pseudomonadota</taxon>
        <taxon>Alphaproteobacteria</taxon>
        <taxon>Sphingomonadales</taxon>
        <taxon>Sphingomonadaceae</taxon>
        <taxon>Sphingomonas</taxon>
    </lineage>
</organism>
<protein>
    <recommendedName>
        <fullName evidence="4">Phage gp6-like head-tail connector protein</fullName>
    </recommendedName>
</protein>
<proteinExistence type="predicted"/>
<evidence type="ECO:0000313" key="3">
    <source>
        <dbReference type="Proteomes" id="UP000326857"/>
    </source>
</evidence>
<dbReference type="Gene3D" id="1.10.3230.30">
    <property type="entry name" value="Phage gp6-like head-tail connector protein"/>
    <property type="match status" value="1"/>
</dbReference>
<accession>A0A5E7ZME9</accession>
<keyword evidence="1" id="KW-0812">Transmembrane</keyword>
<sequence>MQRVVVITPAERVVTLDQAKQHLRVDGDDDDALIGAFIDAATAHIDGPDGWLGRAIGEQTLEAGLDGFIYDPISLPYPPVLEIINIVYDDPAGVERVLDPSNYEIRDGVIGTAWGKSWPSTRACRGHSRSVRITYQAGYVTVPAPIIVAILLMVGDMYRNRETAGSGVMSKVPMSVSADALLQPFRVYT</sequence>
<dbReference type="CDD" id="cd08054">
    <property type="entry name" value="gp6"/>
    <property type="match status" value="1"/>
</dbReference>
<gene>
    <name evidence="2" type="ORF">SPHINGO391_470056</name>
</gene>
<reference evidence="2 3" key="1">
    <citation type="submission" date="2019-09" db="EMBL/GenBank/DDBJ databases">
        <authorList>
            <person name="Dittami M. S."/>
        </authorList>
    </citation>
    <scope>NUCLEOTIDE SEQUENCE [LARGE SCALE GENOMIC DNA]</scope>
    <source>
        <strain evidence="2">SPHINGO391</strain>
    </source>
</reference>
<dbReference type="RefSeq" id="WP_151991239.1">
    <property type="nucleotide sequence ID" value="NZ_LR701528.1"/>
</dbReference>
<name>A0A5E7ZME9_9SPHN</name>
<dbReference type="InterPro" id="IPR021146">
    <property type="entry name" value="Phage_gp6-like_head-tail"/>
</dbReference>
<dbReference type="Pfam" id="PF05135">
    <property type="entry name" value="Phage_connect_1"/>
    <property type="match status" value="1"/>
</dbReference>
<dbReference type="EMBL" id="CABVLI010000042">
    <property type="protein sequence ID" value="VVT20341.1"/>
    <property type="molecule type" value="Genomic_DNA"/>
</dbReference>
<dbReference type="NCBIfam" id="TIGR02215">
    <property type="entry name" value="phage_chp_gp8"/>
    <property type="match status" value="1"/>
</dbReference>
<keyword evidence="1" id="KW-0472">Membrane</keyword>
<feature type="transmembrane region" description="Helical" evidence="1">
    <location>
        <begin position="133"/>
        <end position="154"/>
    </location>
</feature>
<evidence type="ECO:0000313" key="2">
    <source>
        <dbReference type="EMBL" id="VVT20341.1"/>
    </source>
</evidence>
<dbReference type="InterPro" id="IPR011738">
    <property type="entry name" value="Phage_CHP"/>
</dbReference>
<evidence type="ECO:0008006" key="4">
    <source>
        <dbReference type="Google" id="ProtNLM"/>
    </source>
</evidence>
<evidence type="ECO:0000256" key="1">
    <source>
        <dbReference type="SAM" id="Phobius"/>
    </source>
</evidence>